<dbReference type="GeneID" id="96258260"/>
<evidence type="ECO:0000256" key="2">
    <source>
        <dbReference type="ARBA" id="ARBA00022729"/>
    </source>
</evidence>
<evidence type="ECO:0000256" key="4">
    <source>
        <dbReference type="ARBA" id="ARBA00023157"/>
    </source>
</evidence>
<proteinExistence type="inferred from homology"/>
<keyword evidence="7" id="KW-0812">Transmembrane</keyword>
<keyword evidence="4" id="KW-1015">Disulfide bond</keyword>
<dbReference type="Pfam" id="PF13462">
    <property type="entry name" value="Thioredoxin_4"/>
    <property type="match status" value="1"/>
</dbReference>
<accession>A0ABS3XRB2</accession>
<evidence type="ECO:0000256" key="1">
    <source>
        <dbReference type="ARBA" id="ARBA00005791"/>
    </source>
</evidence>
<gene>
    <name evidence="9" type="ORF">JW613_06540</name>
</gene>
<evidence type="ECO:0000256" key="6">
    <source>
        <dbReference type="SAM" id="MobiDB-lite"/>
    </source>
</evidence>
<reference evidence="9 10" key="1">
    <citation type="submission" date="2021-02" db="EMBL/GenBank/DDBJ databases">
        <title>Streptomyces spirodelae sp. nov., isolated from duckweed.</title>
        <authorList>
            <person name="Saimee Y."/>
            <person name="Duangmal K."/>
        </authorList>
    </citation>
    <scope>NUCLEOTIDE SEQUENCE [LARGE SCALE GENOMIC DNA]</scope>
    <source>
        <strain evidence="9 10">DSM 42105</strain>
    </source>
</reference>
<dbReference type="Gene3D" id="3.40.30.10">
    <property type="entry name" value="Glutaredoxin"/>
    <property type="match status" value="1"/>
</dbReference>
<sequence length="250" mass="27258">MSQNDKEDGRRSARERLRDQRERDKAAERRWRSLKVGGVVVAVLAVAAGIGATVASRSGGDQSAQSAKPVTVGRQSAPAKLTVYEDFRCPACGQFENAFRSTVKSLERAGKLKAEYHLVTLIDGNMGGRGSKEAANAALCARDKGKFAPYHDVLFQNQPAEEDDAFAETRRLIELARKVDGLVDAGFEKCVTSGRHDASVKRSDEAFRASGYQGTPTVLLNGEDVFSDQSDPLTPDKLRKLVERKADKKS</sequence>
<organism evidence="9 10">
    <name type="scientific">Streptomyces smyrnaeus</name>
    <dbReference type="NCBI Taxonomy" id="1387713"/>
    <lineage>
        <taxon>Bacteria</taxon>
        <taxon>Bacillati</taxon>
        <taxon>Actinomycetota</taxon>
        <taxon>Actinomycetes</taxon>
        <taxon>Kitasatosporales</taxon>
        <taxon>Streptomycetaceae</taxon>
        <taxon>Streptomyces</taxon>
    </lineage>
</organism>
<dbReference type="PANTHER" id="PTHR13887:SF14">
    <property type="entry name" value="DISULFIDE BOND FORMATION PROTEIN D"/>
    <property type="match status" value="1"/>
</dbReference>
<evidence type="ECO:0000259" key="8">
    <source>
        <dbReference type="Pfam" id="PF13462"/>
    </source>
</evidence>
<evidence type="ECO:0000313" key="10">
    <source>
        <dbReference type="Proteomes" id="UP000721954"/>
    </source>
</evidence>
<feature type="domain" description="Thioredoxin-like fold" evidence="8">
    <location>
        <begin position="68"/>
        <end position="243"/>
    </location>
</feature>
<dbReference type="Proteomes" id="UP000721954">
    <property type="component" value="Unassembled WGS sequence"/>
</dbReference>
<evidence type="ECO:0000256" key="3">
    <source>
        <dbReference type="ARBA" id="ARBA00023002"/>
    </source>
</evidence>
<dbReference type="CDD" id="cd02972">
    <property type="entry name" value="DsbA_family"/>
    <property type="match status" value="1"/>
</dbReference>
<dbReference type="InterPro" id="IPR036249">
    <property type="entry name" value="Thioredoxin-like_sf"/>
</dbReference>
<keyword evidence="7" id="KW-0472">Membrane</keyword>
<evidence type="ECO:0000256" key="7">
    <source>
        <dbReference type="SAM" id="Phobius"/>
    </source>
</evidence>
<dbReference type="EMBL" id="JAFFZM010000003">
    <property type="protein sequence ID" value="MBO8197959.1"/>
    <property type="molecule type" value="Genomic_DNA"/>
</dbReference>
<evidence type="ECO:0000313" key="9">
    <source>
        <dbReference type="EMBL" id="MBO8197959.1"/>
    </source>
</evidence>
<keyword evidence="2" id="KW-0732">Signal</keyword>
<dbReference type="SUPFAM" id="SSF52833">
    <property type="entry name" value="Thioredoxin-like"/>
    <property type="match status" value="1"/>
</dbReference>
<keyword evidence="5" id="KW-0676">Redox-active center</keyword>
<feature type="compositionally biased region" description="Basic and acidic residues" evidence="6">
    <location>
        <begin position="234"/>
        <end position="250"/>
    </location>
</feature>
<protein>
    <submittedName>
        <fullName evidence="9">Thioredoxin domain-containing protein</fullName>
    </submittedName>
</protein>
<dbReference type="RefSeq" id="WP_209209745.1">
    <property type="nucleotide sequence ID" value="NZ_JAFFZM010000003.1"/>
</dbReference>
<keyword evidence="10" id="KW-1185">Reference proteome</keyword>
<feature type="region of interest" description="Disordered" evidence="6">
    <location>
        <begin position="1"/>
        <end position="29"/>
    </location>
</feature>
<feature type="transmembrane region" description="Helical" evidence="7">
    <location>
        <begin position="33"/>
        <end position="55"/>
    </location>
</feature>
<feature type="region of interest" description="Disordered" evidence="6">
    <location>
        <begin position="223"/>
        <end position="250"/>
    </location>
</feature>
<dbReference type="InterPro" id="IPR012336">
    <property type="entry name" value="Thioredoxin-like_fold"/>
</dbReference>
<evidence type="ECO:0000256" key="5">
    <source>
        <dbReference type="ARBA" id="ARBA00023284"/>
    </source>
</evidence>
<comment type="caution">
    <text evidence="9">The sequence shown here is derived from an EMBL/GenBank/DDBJ whole genome shotgun (WGS) entry which is preliminary data.</text>
</comment>
<dbReference type="PANTHER" id="PTHR13887">
    <property type="entry name" value="GLUTATHIONE S-TRANSFERASE KAPPA"/>
    <property type="match status" value="1"/>
</dbReference>
<name>A0ABS3XRB2_9ACTN</name>
<keyword evidence="3" id="KW-0560">Oxidoreductase</keyword>
<comment type="similarity">
    <text evidence="1">Belongs to the thioredoxin family. DsbA subfamily.</text>
</comment>
<keyword evidence="7" id="KW-1133">Transmembrane helix</keyword>